<accession>A0A6A5XB55</accession>
<protein>
    <submittedName>
        <fullName evidence="1">Uncharacterized protein</fullName>
    </submittedName>
</protein>
<dbReference type="GeneID" id="54286792"/>
<dbReference type="EMBL" id="ML978077">
    <property type="protein sequence ID" value="KAF2010076.1"/>
    <property type="molecule type" value="Genomic_DNA"/>
</dbReference>
<evidence type="ECO:0000313" key="1">
    <source>
        <dbReference type="EMBL" id="KAF2010076.1"/>
    </source>
</evidence>
<dbReference type="RefSeq" id="XP_033378415.1">
    <property type="nucleotide sequence ID" value="XM_033529395.1"/>
</dbReference>
<dbReference type="AlphaFoldDB" id="A0A6A5XB55"/>
<name>A0A6A5XB55_9PLEO</name>
<keyword evidence="2" id="KW-1185">Reference proteome</keyword>
<gene>
    <name evidence="1" type="ORF">BU24DRAFT_428112</name>
</gene>
<organism evidence="1 2">
    <name type="scientific">Aaosphaeria arxii CBS 175.79</name>
    <dbReference type="NCBI Taxonomy" id="1450172"/>
    <lineage>
        <taxon>Eukaryota</taxon>
        <taxon>Fungi</taxon>
        <taxon>Dikarya</taxon>
        <taxon>Ascomycota</taxon>
        <taxon>Pezizomycotina</taxon>
        <taxon>Dothideomycetes</taxon>
        <taxon>Pleosporomycetidae</taxon>
        <taxon>Pleosporales</taxon>
        <taxon>Pleosporales incertae sedis</taxon>
        <taxon>Aaosphaeria</taxon>
    </lineage>
</organism>
<proteinExistence type="predicted"/>
<sequence>MPPLRIAGPRNLALLSVISLGGTYMILKSKTLAVKQDNRTAGDYSVSVDRSGRST</sequence>
<reference evidence="1" key="1">
    <citation type="journal article" date="2020" name="Stud. Mycol.">
        <title>101 Dothideomycetes genomes: a test case for predicting lifestyles and emergence of pathogens.</title>
        <authorList>
            <person name="Haridas S."/>
            <person name="Albert R."/>
            <person name="Binder M."/>
            <person name="Bloem J."/>
            <person name="Labutti K."/>
            <person name="Salamov A."/>
            <person name="Andreopoulos B."/>
            <person name="Baker S."/>
            <person name="Barry K."/>
            <person name="Bills G."/>
            <person name="Bluhm B."/>
            <person name="Cannon C."/>
            <person name="Castanera R."/>
            <person name="Culley D."/>
            <person name="Daum C."/>
            <person name="Ezra D."/>
            <person name="Gonzalez J."/>
            <person name="Henrissat B."/>
            <person name="Kuo A."/>
            <person name="Liang C."/>
            <person name="Lipzen A."/>
            <person name="Lutzoni F."/>
            <person name="Magnuson J."/>
            <person name="Mondo S."/>
            <person name="Nolan M."/>
            <person name="Ohm R."/>
            <person name="Pangilinan J."/>
            <person name="Park H.-J."/>
            <person name="Ramirez L."/>
            <person name="Alfaro M."/>
            <person name="Sun H."/>
            <person name="Tritt A."/>
            <person name="Yoshinaga Y."/>
            <person name="Zwiers L.-H."/>
            <person name="Turgeon B."/>
            <person name="Goodwin S."/>
            <person name="Spatafora J."/>
            <person name="Crous P."/>
            <person name="Grigoriev I."/>
        </authorList>
    </citation>
    <scope>NUCLEOTIDE SEQUENCE</scope>
    <source>
        <strain evidence="1">CBS 175.79</strain>
    </source>
</reference>
<evidence type="ECO:0000313" key="2">
    <source>
        <dbReference type="Proteomes" id="UP000799778"/>
    </source>
</evidence>
<dbReference type="OrthoDB" id="5412893at2759"/>
<dbReference type="Proteomes" id="UP000799778">
    <property type="component" value="Unassembled WGS sequence"/>
</dbReference>